<accession>A0A7L5E5T8</accession>
<sequence length="46" mass="5121">MDIHALPCLRYESQTGKPMPFSYPENTGTIGELDNPLGLTKPFRAL</sequence>
<gene>
    <name evidence="1" type="ORF">HH214_10265</name>
</gene>
<reference evidence="1 2" key="1">
    <citation type="submission" date="2020-04" db="EMBL/GenBank/DDBJ databases">
        <title>Genome sequencing of novel species.</title>
        <authorList>
            <person name="Heo J."/>
            <person name="Kim S.-J."/>
            <person name="Kim J.-S."/>
            <person name="Hong S.-B."/>
            <person name="Kwon S.-W."/>
        </authorList>
    </citation>
    <scope>NUCLEOTIDE SEQUENCE [LARGE SCALE GENOMIC DNA]</scope>
    <source>
        <strain evidence="1 2">F39-2</strain>
    </source>
</reference>
<evidence type="ECO:0000313" key="2">
    <source>
        <dbReference type="Proteomes" id="UP000503278"/>
    </source>
</evidence>
<name>A0A7L5E5T8_9SPHI</name>
<organism evidence="1 2">
    <name type="scientific">Mucilaginibacter robiniae</name>
    <dbReference type="NCBI Taxonomy" id="2728022"/>
    <lineage>
        <taxon>Bacteria</taxon>
        <taxon>Pseudomonadati</taxon>
        <taxon>Bacteroidota</taxon>
        <taxon>Sphingobacteriia</taxon>
        <taxon>Sphingobacteriales</taxon>
        <taxon>Sphingobacteriaceae</taxon>
        <taxon>Mucilaginibacter</taxon>
    </lineage>
</organism>
<evidence type="ECO:0000313" key="1">
    <source>
        <dbReference type="EMBL" id="QJD96223.1"/>
    </source>
</evidence>
<protein>
    <submittedName>
        <fullName evidence="1">Uncharacterized protein</fullName>
    </submittedName>
</protein>
<dbReference type="RefSeq" id="WP_169607400.1">
    <property type="nucleotide sequence ID" value="NZ_CP051682.1"/>
</dbReference>
<dbReference type="AlphaFoldDB" id="A0A7L5E5T8"/>
<dbReference type="EMBL" id="CP051682">
    <property type="protein sequence ID" value="QJD96223.1"/>
    <property type="molecule type" value="Genomic_DNA"/>
</dbReference>
<dbReference type="KEGG" id="mrob:HH214_10265"/>
<dbReference type="Proteomes" id="UP000503278">
    <property type="component" value="Chromosome"/>
</dbReference>
<keyword evidence="2" id="KW-1185">Reference proteome</keyword>
<proteinExistence type="predicted"/>